<name>A0A2I0UMM6_LIMLA</name>
<dbReference type="PANTHER" id="PTHR33332">
    <property type="entry name" value="REVERSE TRANSCRIPTASE DOMAIN-CONTAINING PROTEIN"/>
    <property type="match status" value="1"/>
</dbReference>
<reference evidence="3" key="2">
    <citation type="submission" date="2017-12" db="EMBL/GenBank/DDBJ databases">
        <title>Genome sequence of the Bar-tailed Godwit (Limosa lapponica baueri).</title>
        <authorList>
            <person name="Lima N.C.B."/>
            <person name="Parody-Merino A.M."/>
            <person name="Battley P.F."/>
            <person name="Fidler A.E."/>
            <person name="Prosdocimi F."/>
        </authorList>
    </citation>
    <scope>NUCLEOTIDE SEQUENCE [LARGE SCALE GENOMIC DNA]</scope>
</reference>
<evidence type="ECO:0000313" key="2">
    <source>
        <dbReference type="EMBL" id="PKU47288.1"/>
    </source>
</evidence>
<keyword evidence="2" id="KW-0548">Nucleotidyltransferase</keyword>
<evidence type="ECO:0000313" key="3">
    <source>
        <dbReference type="Proteomes" id="UP000233556"/>
    </source>
</evidence>
<feature type="compositionally biased region" description="Basic and acidic residues" evidence="1">
    <location>
        <begin position="387"/>
        <end position="403"/>
    </location>
</feature>
<sequence length="423" mass="46526">MKRDKINCHCTKINPAAALQYGTPSQKHMANRCTDPSNLIESKEYSTFLILQVVSAALLPQGTVDMERHIWPGNAVVCVCYRIPDQEEQVDEALYSQTGAALHLQALILMGNFNHSGICWKDNTAGHKQPRRYLKCTDSNFLLQVTKEPVGRGALLDLILTNKEGFTEDMKVKGSLGFSDHEMVEFRILKGSLSKLVYIQGSHPSISRADHPSDGAANHENYFQAHEGQISHQEYSPRDLDDGAECTLSKFADDTKLGGGAHMPEGCAGIQRDLDRLEKCADRNLMQFKKGKCKVLHLGRNNPRHQYMLGAAQLESSFAEKSLGVLVDTKLNMSQHCALAAKKANGILGCIKQEKCCQQVRRGDPSPLLSTGEATPGLLHTVLGSPARERQSHTEESPMKGHEDDEGTGVSLLRGKTERPGSV</sequence>
<accession>A0A2I0UMM6</accession>
<dbReference type="Proteomes" id="UP000233556">
    <property type="component" value="Unassembled WGS sequence"/>
</dbReference>
<keyword evidence="2" id="KW-0695">RNA-directed DNA polymerase</keyword>
<protein>
    <submittedName>
        <fullName evidence="2">Rna-directed dna polymerase from mobile element jockey-like</fullName>
    </submittedName>
</protein>
<dbReference type="EMBL" id="KZ505682">
    <property type="protein sequence ID" value="PKU47288.1"/>
    <property type="molecule type" value="Genomic_DNA"/>
</dbReference>
<keyword evidence="3" id="KW-1185">Reference proteome</keyword>
<reference evidence="3" key="1">
    <citation type="submission" date="2017-11" db="EMBL/GenBank/DDBJ databases">
        <authorList>
            <person name="Lima N.C."/>
            <person name="Parody-Merino A.M."/>
            <person name="Battley P.F."/>
            <person name="Fidler A.E."/>
            <person name="Prosdocimi F."/>
        </authorList>
    </citation>
    <scope>NUCLEOTIDE SEQUENCE [LARGE SCALE GENOMIC DNA]</scope>
</reference>
<dbReference type="Gene3D" id="3.60.10.10">
    <property type="entry name" value="Endonuclease/exonuclease/phosphatase"/>
    <property type="match status" value="1"/>
</dbReference>
<keyword evidence="2" id="KW-0808">Transferase</keyword>
<dbReference type="InterPro" id="IPR036691">
    <property type="entry name" value="Endo/exonu/phosph_ase_sf"/>
</dbReference>
<organism evidence="2 3">
    <name type="scientific">Limosa lapponica baueri</name>
    <dbReference type="NCBI Taxonomy" id="1758121"/>
    <lineage>
        <taxon>Eukaryota</taxon>
        <taxon>Metazoa</taxon>
        <taxon>Chordata</taxon>
        <taxon>Craniata</taxon>
        <taxon>Vertebrata</taxon>
        <taxon>Euteleostomi</taxon>
        <taxon>Archelosauria</taxon>
        <taxon>Archosauria</taxon>
        <taxon>Dinosauria</taxon>
        <taxon>Saurischia</taxon>
        <taxon>Theropoda</taxon>
        <taxon>Coelurosauria</taxon>
        <taxon>Aves</taxon>
        <taxon>Neognathae</taxon>
        <taxon>Neoaves</taxon>
        <taxon>Charadriiformes</taxon>
        <taxon>Scolopacidae</taxon>
        <taxon>Limosa</taxon>
    </lineage>
</organism>
<dbReference type="GO" id="GO:0003964">
    <property type="term" value="F:RNA-directed DNA polymerase activity"/>
    <property type="evidence" value="ECO:0007669"/>
    <property type="project" value="UniProtKB-KW"/>
</dbReference>
<gene>
    <name evidence="2" type="ORF">llap_2387</name>
</gene>
<proteinExistence type="predicted"/>
<evidence type="ECO:0000256" key="1">
    <source>
        <dbReference type="SAM" id="MobiDB-lite"/>
    </source>
</evidence>
<dbReference type="AlphaFoldDB" id="A0A2I0UMM6"/>
<feature type="region of interest" description="Disordered" evidence="1">
    <location>
        <begin position="367"/>
        <end position="423"/>
    </location>
</feature>